<dbReference type="PANTHER" id="PTHR45661">
    <property type="entry name" value="SURFACE ANTIGEN"/>
    <property type="match status" value="1"/>
</dbReference>
<keyword evidence="4" id="KW-1185">Reference proteome</keyword>
<dbReference type="STRING" id="411473.RUMCAL_01647"/>
<dbReference type="SUPFAM" id="SSF52058">
    <property type="entry name" value="L domain-like"/>
    <property type="match status" value="2"/>
</dbReference>
<dbReference type="PATRIC" id="fig|411473.3.peg.1345"/>
<keyword evidence="2" id="KW-0472">Membrane</keyword>
<dbReference type="InterPro" id="IPR026906">
    <property type="entry name" value="LRR_5"/>
</dbReference>
<dbReference type="InterPro" id="IPR032675">
    <property type="entry name" value="LRR_dom_sf"/>
</dbReference>
<evidence type="ECO:0000256" key="1">
    <source>
        <dbReference type="SAM" id="MobiDB-lite"/>
    </source>
</evidence>
<feature type="compositionally biased region" description="Acidic residues" evidence="1">
    <location>
        <begin position="547"/>
        <end position="559"/>
    </location>
</feature>
<organism evidence="3 4">
    <name type="scientific">Ruminococcus callidus ATCC 27760</name>
    <dbReference type="NCBI Taxonomy" id="411473"/>
    <lineage>
        <taxon>Bacteria</taxon>
        <taxon>Bacillati</taxon>
        <taxon>Bacillota</taxon>
        <taxon>Clostridia</taxon>
        <taxon>Eubacteriales</taxon>
        <taxon>Oscillospiraceae</taxon>
        <taxon>Ruminococcus</taxon>
    </lineage>
</organism>
<dbReference type="EMBL" id="AWVF01000209">
    <property type="protein sequence ID" value="ERJ95231.1"/>
    <property type="molecule type" value="Genomic_DNA"/>
</dbReference>
<evidence type="ECO:0008006" key="5">
    <source>
        <dbReference type="Google" id="ProtNLM"/>
    </source>
</evidence>
<gene>
    <name evidence="3" type="ORF">RUMCAL_01647</name>
</gene>
<dbReference type="HOGENOM" id="CLU_461440_0_0_9"/>
<dbReference type="InterPro" id="IPR053139">
    <property type="entry name" value="Surface_bspA-like"/>
</dbReference>
<feature type="region of interest" description="Disordered" evidence="1">
    <location>
        <begin position="514"/>
        <end position="591"/>
    </location>
</feature>
<proteinExistence type="predicted"/>
<accession>U2K9P6</accession>
<comment type="caution">
    <text evidence="3">The sequence shown here is derived from an EMBL/GenBank/DDBJ whole genome shotgun (WGS) entry which is preliminary data.</text>
</comment>
<dbReference type="AlphaFoldDB" id="U2K9P6"/>
<keyword evidence="2" id="KW-0812">Transmembrane</keyword>
<dbReference type="eggNOG" id="COG5492">
    <property type="taxonomic scope" value="Bacteria"/>
</dbReference>
<reference evidence="3 4" key="1">
    <citation type="submission" date="2013-07" db="EMBL/GenBank/DDBJ databases">
        <authorList>
            <person name="Weinstock G."/>
            <person name="Sodergren E."/>
            <person name="Wylie T."/>
            <person name="Fulton L."/>
            <person name="Fulton R."/>
            <person name="Fronick C."/>
            <person name="O'Laughlin M."/>
            <person name="Godfrey J."/>
            <person name="Miner T."/>
            <person name="Herter B."/>
            <person name="Appelbaum E."/>
            <person name="Cordes M."/>
            <person name="Lek S."/>
            <person name="Wollam A."/>
            <person name="Pepin K.H."/>
            <person name="Palsikar V.B."/>
            <person name="Mitreva M."/>
            <person name="Wilson R.K."/>
        </authorList>
    </citation>
    <scope>NUCLEOTIDE SEQUENCE [LARGE SCALE GENOMIC DNA]</scope>
    <source>
        <strain evidence="3 4">ATCC 27760</strain>
    </source>
</reference>
<dbReference type="Pfam" id="PF13306">
    <property type="entry name" value="LRR_5"/>
    <property type="match status" value="3"/>
</dbReference>
<dbReference type="Proteomes" id="UP000016662">
    <property type="component" value="Unassembled WGS sequence"/>
</dbReference>
<evidence type="ECO:0000313" key="3">
    <source>
        <dbReference type="EMBL" id="ERJ95231.1"/>
    </source>
</evidence>
<sequence length="591" mass="63758">MPRQQRKSDTGTLAAERNPKSMKSTFPFAFKRGAAALAAASVAVCALLPAGGVVWAAETTTAESSDTFDDGTLTYKKLSNTTVSVTDCVESATHISIMPKIDGYDIVSIGEEAFANCTSLQSVTIPASVTEIGSAAFYGCTALTKVTVPDAVTKIEQGTFFSCTALTDLTLGKDTTEIGDMAFGYCTSLETVTLPDTVETLGDQLFYYCTALDEVQIPEKVTELGGYTFYGCMSLKSFTVPKNLENIGAMSFVACPSLETIAVEDGNTKYQAVDNVLYDTEESILYLYPAGRTDTSFTLPESTLVVYAGAFFAAGNLQQINFDEKLQYIGEMAFDFCSGLTSLTIPKAVTTIGTTAFADCTGLTSVTFSGASDEDGGEGGDLEIGDYAFFCDDNLKEVQLPKRVSSVGKYAFGCTSPADDDDSEDYVTVSSDSGDNLKVKALDGFLLIGYTGAASDYVKDCDVKISFKAMNVNWKAVMLWGILAVVLVAVLLIAIRLIRRNMMTAEEKKALQEAEAEHKIPLSQRGKQDEAAEEKPEYDDGYRSILDDDDEDEAEEVADYEQTISHSQLHHIGHADMPAAEDEKKDEEDEE</sequence>
<dbReference type="Gene3D" id="3.80.10.10">
    <property type="entry name" value="Ribonuclease Inhibitor"/>
    <property type="match status" value="2"/>
</dbReference>
<keyword evidence="2" id="KW-1133">Transmembrane helix</keyword>
<protein>
    <recommendedName>
        <fullName evidence="5">Tat pathway signal sequence domain protein</fullName>
    </recommendedName>
</protein>
<feature type="transmembrane region" description="Helical" evidence="2">
    <location>
        <begin position="477"/>
        <end position="498"/>
    </location>
</feature>
<dbReference type="OrthoDB" id="1779508at2"/>
<evidence type="ECO:0000313" key="4">
    <source>
        <dbReference type="Proteomes" id="UP000016662"/>
    </source>
</evidence>
<name>U2K9P6_9FIRM</name>
<feature type="compositionally biased region" description="Basic and acidic residues" evidence="1">
    <location>
        <begin position="514"/>
        <end position="546"/>
    </location>
</feature>
<dbReference type="PANTHER" id="PTHR45661:SF3">
    <property type="entry name" value="IG-LIKE DOMAIN-CONTAINING PROTEIN"/>
    <property type="match status" value="1"/>
</dbReference>
<evidence type="ECO:0000256" key="2">
    <source>
        <dbReference type="SAM" id="Phobius"/>
    </source>
</evidence>